<dbReference type="OrthoDB" id="4327074at2759"/>
<organism evidence="1 2">
    <name type="scientific">Streblomastix strix</name>
    <dbReference type="NCBI Taxonomy" id="222440"/>
    <lineage>
        <taxon>Eukaryota</taxon>
        <taxon>Metamonada</taxon>
        <taxon>Preaxostyla</taxon>
        <taxon>Oxymonadida</taxon>
        <taxon>Streblomastigidae</taxon>
        <taxon>Streblomastix</taxon>
    </lineage>
</organism>
<protein>
    <submittedName>
        <fullName evidence="1">Uncharacterized protein</fullName>
    </submittedName>
</protein>
<gene>
    <name evidence="1" type="ORF">EZS28_018369</name>
</gene>
<dbReference type="AlphaFoldDB" id="A0A5J4VTV4"/>
<dbReference type="Proteomes" id="UP000324800">
    <property type="component" value="Unassembled WGS sequence"/>
</dbReference>
<evidence type="ECO:0000313" key="1">
    <source>
        <dbReference type="EMBL" id="KAA6386104.1"/>
    </source>
</evidence>
<sequence>MKKIEARIKELPRLMAENKQLLSPNFKKFQFCTIRIIIHQFYTDIFPPFPIIAPPRTANASLVPFVCSDGQYLTTFLLWPADKVPPELDPLIVRDLQIIANKSGYLNKETLTQQCMPVWSKEIDEK</sequence>
<evidence type="ECO:0000313" key="2">
    <source>
        <dbReference type="Proteomes" id="UP000324800"/>
    </source>
</evidence>
<dbReference type="EMBL" id="SNRW01004959">
    <property type="protein sequence ID" value="KAA6386104.1"/>
    <property type="molecule type" value="Genomic_DNA"/>
</dbReference>
<proteinExistence type="predicted"/>
<name>A0A5J4VTV4_9EUKA</name>
<accession>A0A5J4VTV4</accession>
<reference evidence="1 2" key="1">
    <citation type="submission" date="2019-03" db="EMBL/GenBank/DDBJ databases">
        <title>Single cell metagenomics reveals metabolic interactions within the superorganism composed of flagellate Streblomastix strix and complex community of Bacteroidetes bacteria on its surface.</title>
        <authorList>
            <person name="Treitli S.C."/>
            <person name="Kolisko M."/>
            <person name="Husnik F."/>
            <person name="Keeling P."/>
            <person name="Hampl V."/>
        </authorList>
    </citation>
    <scope>NUCLEOTIDE SEQUENCE [LARGE SCALE GENOMIC DNA]</scope>
    <source>
        <strain evidence="1">ST1C</strain>
    </source>
</reference>
<comment type="caution">
    <text evidence="1">The sequence shown here is derived from an EMBL/GenBank/DDBJ whole genome shotgun (WGS) entry which is preliminary data.</text>
</comment>